<accession>A0ABD4TA48</accession>
<dbReference type="Pfam" id="PF00395">
    <property type="entry name" value="SLH"/>
    <property type="match status" value="1"/>
</dbReference>
<dbReference type="InterPro" id="IPR047684">
    <property type="entry name" value="Por_som-like"/>
</dbReference>
<feature type="coiled-coil region" evidence="3">
    <location>
        <begin position="122"/>
        <end position="149"/>
    </location>
</feature>
<evidence type="ECO:0000313" key="6">
    <source>
        <dbReference type="Proteomes" id="UP000031561"/>
    </source>
</evidence>
<comment type="caution">
    <text evidence="5">The sequence shown here is derived from an EMBL/GenBank/DDBJ whole genome shotgun (WGS) entry which is preliminary data.</text>
</comment>
<dbReference type="PANTHER" id="PTHR43308">
    <property type="entry name" value="OUTER MEMBRANE PROTEIN ALPHA-RELATED"/>
    <property type="match status" value="1"/>
</dbReference>
<dbReference type="Pfam" id="PF04966">
    <property type="entry name" value="OprB"/>
    <property type="match status" value="1"/>
</dbReference>
<dbReference type="AlphaFoldDB" id="A0ABD4TA48"/>
<evidence type="ECO:0000256" key="3">
    <source>
        <dbReference type="SAM" id="Coils"/>
    </source>
</evidence>
<evidence type="ECO:0000256" key="2">
    <source>
        <dbReference type="RuleBase" id="RU363072"/>
    </source>
</evidence>
<feature type="domain" description="SLH" evidence="4">
    <location>
        <begin position="48"/>
        <end position="112"/>
    </location>
</feature>
<dbReference type="InterPro" id="IPR038673">
    <property type="entry name" value="OprB_sf"/>
</dbReference>
<protein>
    <submittedName>
        <fullName evidence="5">Iron uptake porin</fullName>
    </submittedName>
</protein>
<dbReference type="InterPro" id="IPR051465">
    <property type="entry name" value="Cell_Envelope_Struct_Comp"/>
</dbReference>
<evidence type="ECO:0000259" key="4">
    <source>
        <dbReference type="PROSITE" id="PS51272"/>
    </source>
</evidence>
<feature type="signal peptide" evidence="2">
    <location>
        <begin position="1"/>
        <end position="25"/>
    </location>
</feature>
<evidence type="ECO:0000256" key="1">
    <source>
        <dbReference type="ARBA" id="ARBA00008769"/>
    </source>
</evidence>
<dbReference type="NCBIfam" id="NF033921">
    <property type="entry name" value="por_somb"/>
    <property type="match status" value="1"/>
</dbReference>
<dbReference type="InterPro" id="IPR007049">
    <property type="entry name" value="Carb-sel_porin_OprB"/>
</dbReference>
<sequence>MKKTFLLAGSLSLLGLASTLSPASAEQVTSVNELMSNAQDESLGQVTSVSQLSDVQPTDWAFQAVQSLVERYGCVAGYPDGTFRGNRAATRYEMAALVNACLDNISDQFATKEDLEALRALQEEFAAELATLRGRVDGLEARTATLEAQQFSTTTKLQGEAVIAGQYGDFLDSDLDFRDVNSPGSVLIRQRAAQLSDGNLANGEITGRIPPNNAAGVAQILGITPAAAAALLNPANNTKEGQDARNILGVLNGINPAPGAGALANFDPNAVPGALGAVFPFPAEARPSVLSRVRLSFNTSFSGSDLLQTQLEVGSNGRDYLTEGLGFSNSSTFPLLLGQGDAPTGLADLGALDYSGVPNTVVLRRLAYSFKPFNDDLTLTFGSRLFPSDFVDFNSYANNSAQDFGSGFFINNPLIIQNAVDFPGGAGAAFDWNPNGGPFSLRATYVAANPTNAVAGNCDNNFNFAFGGASCKGGFIGDANQATAELEYADTFGSSDQNSFAIRAQYTRASTYNVHSNVVGANAELTLGKFGVFGRFGYSIDPKRDVANLATADPFDELGKVDLLPAGIADNNILTWMAGVGVNDLIVPGSLLAVAAGQPQVFTGVANFLPYESQWNFEGFYRIPINDNISLTPSVMVILNPYNIDTSALLGPGVDSTVIQGALRATFSF</sequence>
<keyword evidence="6" id="KW-1185">Reference proteome</keyword>
<dbReference type="EMBL" id="JTHE03000121">
    <property type="protein sequence ID" value="MCM1985372.1"/>
    <property type="molecule type" value="Genomic_DNA"/>
</dbReference>
<keyword evidence="2" id="KW-0732">Signal</keyword>
<dbReference type="PROSITE" id="PS51272">
    <property type="entry name" value="SLH"/>
    <property type="match status" value="1"/>
</dbReference>
<name>A0ABD4TA48_9CYAN</name>
<comment type="similarity">
    <text evidence="1 2">Belongs to the OprB family.</text>
</comment>
<dbReference type="Gene3D" id="2.40.160.180">
    <property type="entry name" value="Carbohydrate-selective porin OprB"/>
    <property type="match status" value="1"/>
</dbReference>
<feature type="chain" id="PRO_5044525206" evidence="2">
    <location>
        <begin position="26"/>
        <end position="669"/>
    </location>
</feature>
<keyword evidence="3" id="KW-0175">Coiled coil</keyword>
<dbReference type="RefSeq" id="WP_166278350.1">
    <property type="nucleotide sequence ID" value="NZ_JTHE03000121.1"/>
</dbReference>
<dbReference type="InterPro" id="IPR001119">
    <property type="entry name" value="SLH_dom"/>
</dbReference>
<dbReference type="PANTHER" id="PTHR43308:SF1">
    <property type="entry name" value="OUTER MEMBRANE PROTEIN ALPHA"/>
    <property type="match status" value="1"/>
</dbReference>
<organism evidence="5 6">
    <name type="scientific">Lyngbya confervoides BDU141951</name>
    <dbReference type="NCBI Taxonomy" id="1574623"/>
    <lineage>
        <taxon>Bacteria</taxon>
        <taxon>Bacillati</taxon>
        <taxon>Cyanobacteriota</taxon>
        <taxon>Cyanophyceae</taxon>
        <taxon>Oscillatoriophycideae</taxon>
        <taxon>Oscillatoriales</taxon>
        <taxon>Microcoleaceae</taxon>
        <taxon>Lyngbya</taxon>
    </lineage>
</organism>
<dbReference type="Proteomes" id="UP000031561">
    <property type="component" value="Unassembled WGS sequence"/>
</dbReference>
<proteinExistence type="inferred from homology"/>
<evidence type="ECO:0000313" key="5">
    <source>
        <dbReference type="EMBL" id="MCM1985372.1"/>
    </source>
</evidence>
<reference evidence="5 6" key="1">
    <citation type="journal article" date="2015" name="Genome Announc.">
        <title>Draft Genome Sequence of Filamentous Marine Cyanobacterium Lyngbya confervoides Strain BDU141951.</title>
        <authorList>
            <person name="Chandrababunaidu M.M."/>
            <person name="Sen D."/>
            <person name="Tripathy S."/>
        </authorList>
    </citation>
    <scope>NUCLEOTIDE SEQUENCE [LARGE SCALE GENOMIC DNA]</scope>
    <source>
        <strain evidence="5 6">BDU141951</strain>
    </source>
</reference>
<gene>
    <name evidence="5" type="ORF">QQ91_0021375</name>
</gene>